<name>A0AAV4FJA9_9GAST</name>
<dbReference type="Proteomes" id="UP000762676">
    <property type="component" value="Unassembled WGS sequence"/>
</dbReference>
<gene>
    <name evidence="1" type="ORF">ElyMa_005731500</name>
</gene>
<dbReference type="EMBL" id="BMAT01011479">
    <property type="protein sequence ID" value="GFR73493.1"/>
    <property type="molecule type" value="Genomic_DNA"/>
</dbReference>
<reference evidence="1 2" key="1">
    <citation type="journal article" date="2021" name="Elife">
        <title>Chloroplast acquisition without the gene transfer in kleptoplastic sea slugs, Plakobranchus ocellatus.</title>
        <authorList>
            <person name="Maeda T."/>
            <person name="Takahashi S."/>
            <person name="Yoshida T."/>
            <person name="Shimamura S."/>
            <person name="Takaki Y."/>
            <person name="Nagai Y."/>
            <person name="Toyoda A."/>
            <person name="Suzuki Y."/>
            <person name="Arimoto A."/>
            <person name="Ishii H."/>
            <person name="Satoh N."/>
            <person name="Nishiyama T."/>
            <person name="Hasebe M."/>
            <person name="Maruyama T."/>
            <person name="Minagawa J."/>
            <person name="Obokata J."/>
            <person name="Shigenobu S."/>
        </authorList>
    </citation>
    <scope>NUCLEOTIDE SEQUENCE [LARGE SCALE GENOMIC DNA]</scope>
</reference>
<evidence type="ECO:0000313" key="2">
    <source>
        <dbReference type="Proteomes" id="UP000762676"/>
    </source>
</evidence>
<protein>
    <submittedName>
        <fullName evidence="1">Uncharacterized protein</fullName>
    </submittedName>
</protein>
<proteinExistence type="predicted"/>
<keyword evidence="2" id="KW-1185">Reference proteome</keyword>
<dbReference type="AlphaFoldDB" id="A0AAV4FJA9"/>
<organism evidence="1 2">
    <name type="scientific">Elysia marginata</name>
    <dbReference type="NCBI Taxonomy" id="1093978"/>
    <lineage>
        <taxon>Eukaryota</taxon>
        <taxon>Metazoa</taxon>
        <taxon>Spiralia</taxon>
        <taxon>Lophotrochozoa</taxon>
        <taxon>Mollusca</taxon>
        <taxon>Gastropoda</taxon>
        <taxon>Heterobranchia</taxon>
        <taxon>Euthyneura</taxon>
        <taxon>Panpulmonata</taxon>
        <taxon>Sacoglossa</taxon>
        <taxon>Placobranchoidea</taxon>
        <taxon>Plakobranchidae</taxon>
        <taxon>Elysia</taxon>
    </lineage>
</organism>
<evidence type="ECO:0000313" key="1">
    <source>
        <dbReference type="EMBL" id="GFR73493.1"/>
    </source>
</evidence>
<sequence length="150" mass="16472">MSLLFRRSPNLCPSTTKVQDLDHQLRRSSVHPRRPLFPSPLLPGLETAHKSRAESTRCQNASFPGERTATLSSPASTLLGLNSKLNCLQTLGHYQLPTAKLDLGLECLFLQGIPFPSPLVLPVLVLSIYLTTVCVPHSSFFLNLAVVWGI</sequence>
<accession>A0AAV4FJA9</accession>
<comment type="caution">
    <text evidence="1">The sequence shown here is derived from an EMBL/GenBank/DDBJ whole genome shotgun (WGS) entry which is preliminary data.</text>
</comment>